<evidence type="ECO:0000313" key="2">
    <source>
        <dbReference type="EMBL" id="CAF1666061.1"/>
    </source>
</evidence>
<gene>
    <name evidence="1" type="ORF">CJN711_LOCUS14632</name>
    <name evidence="2" type="ORF">KQP761_LOCUS33137</name>
    <name evidence="3" type="ORF">MBJ925_LOCUS12188</name>
    <name evidence="4" type="ORF">SMN809_LOCUS1001</name>
</gene>
<dbReference type="EMBL" id="CAJNOW010018516">
    <property type="protein sequence ID" value="CAF1666061.1"/>
    <property type="molecule type" value="Genomic_DNA"/>
</dbReference>
<evidence type="ECO:0000313" key="5">
    <source>
        <dbReference type="Proteomes" id="UP000663834"/>
    </source>
</evidence>
<dbReference type="PANTHER" id="PTHR46601:SF1">
    <property type="entry name" value="ADF-H DOMAIN-CONTAINING PROTEIN"/>
    <property type="match status" value="1"/>
</dbReference>
<comment type="caution">
    <text evidence="2">The sequence shown here is derived from an EMBL/GenBank/DDBJ whole genome shotgun (WGS) entry which is preliminary data.</text>
</comment>
<evidence type="ECO:0000313" key="3">
    <source>
        <dbReference type="EMBL" id="CAF2046235.1"/>
    </source>
</evidence>
<name>A0A816FU31_9BILA</name>
<dbReference type="EMBL" id="CAJNOV010006664">
    <property type="protein sequence ID" value="CAF1253987.1"/>
    <property type="molecule type" value="Genomic_DNA"/>
</dbReference>
<sequence>MKKYQDKIKEDKVKYDAAKAKVRARNNSIRTKLTEVDLAKFRLQAKIRQQKCRENKRKRLINIPSVRTFKTHQSFSKTLKKFCLLSKSKHQRTSLKLADKLKDDVHNFYVRNNISYQLPGKRDVVITKEDDGSKITYQKRILLNSLRENYELFKEENKNVNLSRSSFAEFRPVFVIPKAALAHRNCLCLYHENICLLLKSLDKYVGGNYCSSLETFTDILVCSTNNEDCIVGCCVICENFFSDKVEEQVSNGSAKIAWSQMNE</sequence>
<protein>
    <submittedName>
        <fullName evidence="2">Uncharacterized protein</fullName>
    </submittedName>
</protein>
<evidence type="ECO:0000313" key="1">
    <source>
        <dbReference type="EMBL" id="CAF1253987.1"/>
    </source>
</evidence>
<proteinExistence type="predicted"/>
<evidence type="ECO:0000313" key="4">
    <source>
        <dbReference type="EMBL" id="CAF3797786.1"/>
    </source>
</evidence>
<dbReference type="EMBL" id="CAJNRE010005528">
    <property type="protein sequence ID" value="CAF2046235.1"/>
    <property type="molecule type" value="Genomic_DNA"/>
</dbReference>
<organism evidence="2 5">
    <name type="scientific">Rotaria magnacalcarata</name>
    <dbReference type="NCBI Taxonomy" id="392030"/>
    <lineage>
        <taxon>Eukaryota</taxon>
        <taxon>Metazoa</taxon>
        <taxon>Spiralia</taxon>
        <taxon>Gnathifera</taxon>
        <taxon>Rotifera</taxon>
        <taxon>Eurotatoria</taxon>
        <taxon>Bdelloidea</taxon>
        <taxon>Philodinida</taxon>
        <taxon>Philodinidae</taxon>
        <taxon>Rotaria</taxon>
    </lineage>
</organism>
<dbReference type="Proteomes" id="UP000663855">
    <property type="component" value="Unassembled WGS sequence"/>
</dbReference>
<dbReference type="OrthoDB" id="10062343at2759"/>
<accession>A0A816FU31</accession>
<reference evidence="2" key="1">
    <citation type="submission" date="2021-02" db="EMBL/GenBank/DDBJ databases">
        <authorList>
            <person name="Nowell W R."/>
        </authorList>
    </citation>
    <scope>NUCLEOTIDE SEQUENCE</scope>
</reference>
<dbReference type="PANTHER" id="PTHR46601">
    <property type="entry name" value="ULP_PROTEASE DOMAIN-CONTAINING PROTEIN"/>
    <property type="match status" value="1"/>
</dbReference>
<dbReference type="Proteomes" id="UP000663834">
    <property type="component" value="Unassembled WGS sequence"/>
</dbReference>
<dbReference type="Proteomes" id="UP000676336">
    <property type="component" value="Unassembled WGS sequence"/>
</dbReference>
<dbReference type="Proteomes" id="UP000663824">
    <property type="component" value="Unassembled WGS sequence"/>
</dbReference>
<dbReference type="EMBL" id="CAJOBI010000139">
    <property type="protein sequence ID" value="CAF3797786.1"/>
    <property type="molecule type" value="Genomic_DNA"/>
</dbReference>
<dbReference type="AlphaFoldDB" id="A0A816FU31"/>